<dbReference type="EMBL" id="JRKL02001709">
    <property type="protein sequence ID" value="KAF3962494.1"/>
    <property type="molecule type" value="Genomic_DNA"/>
</dbReference>
<keyword evidence="2" id="KW-1185">Reference proteome</keyword>
<evidence type="ECO:0000313" key="2">
    <source>
        <dbReference type="Proteomes" id="UP000737018"/>
    </source>
</evidence>
<dbReference type="OrthoDB" id="2402896at2759"/>
<gene>
    <name evidence="1" type="ORF">CMV_012993</name>
</gene>
<name>A0A8J4RDT5_9ROSI</name>
<dbReference type="AlphaFoldDB" id="A0A8J4RDT5"/>
<protein>
    <submittedName>
        <fullName evidence="1">Uncharacterized protein</fullName>
    </submittedName>
</protein>
<dbReference type="Proteomes" id="UP000737018">
    <property type="component" value="Unassembled WGS sequence"/>
</dbReference>
<reference evidence="1" key="1">
    <citation type="submission" date="2020-03" db="EMBL/GenBank/DDBJ databases">
        <title>Castanea mollissima Vanexum genome sequencing.</title>
        <authorList>
            <person name="Staton M."/>
        </authorList>
    </citation>
    <scope>NUCLEOTIDE SEQUENCE</scope>
    <source>
        <tissue evidence="1">Leaf</tissue>
    </source>
</reference>
<accession>A0A8J4RDT5</accession>
<evidence type="ECO:0000313" key="1">
    <source>
        <dbReference type="EMBL" id="KAF3962494.1"/>
    </source>
</evidence>
<proteinExistence type="predicted"/>
<organism evidence="1 2">
    <name type="scientific">Castanea mollissima</name>
    <name type="common">Chinese chestnut</name>
    <dbReference type="NCBI Taxonomy" id="60419"/>
    <lineage>
        <taxon>Eukaryota</taxon>
        <taxon>Viridiplantae</taxon>
        <taxon>Streptophyta</taxon>
        <taxon>Embryophyta</taxon>
        <taxon>Tracheophyta</taxon>
        <taxon>Spermatophyta</taxon>
        <taxon>Magnoliopsida</taxon>
        <taxon>eudicotyledons</taxon>
        <taxon>Gunneridae</taxon>
        <taxon>Pentapetalae</taxon>
        <taxon>rosids</taxon>
        <taxon>fabids</taxon>
        <taxon>Fagales</taxon>
        <taxon>Fagaceae</taxon>
        <taxon>Castanea</taxon>
    </lineage>
</organism>
<sequence>MSVSNEEPKTISLYDMVEDESEINEDQNDVDLLLNDSNQAFACNMNLEPCLNMVFDKLGDAKACYNVYARKGFVVNVMKPQRIGLECEETRVGCKAMIGLKKIEDTWVVCKFVEDRNYELLTPKSTSMLCGHRVITNAQKNAQRNLIDTLNETGIPPSKIMSMLSKESGGDYNVRYIPVNIQNYLGNKRRKSLQDGDA</sequence>
<dbReference type="PANTHER" id="PTHR47718">
    <property type="entry name" value="OS01G0519700 PROTEIN"/>
    <property type="match status" value="1"/>
</dbReference>
<comment type="caution">
    <text evidence="1">The sequence shown here is derived from an EMBL/GenBank/DDBJ whole genome shotgun (WGS) entry which is preliminary data.</text>
</comment>
<dbReference type="PANTHER" id="PTHR47718:SF7">
    <property type="entry name" value="PROTEIN FAR1-RELATED SEQUENCE"/>
    <property type="match status" value="1"/>
</dbReference>